<evidence type="ECO:0000313" key="3">
    <source>
        <dbReference type="Proteomes" id="UP000251002"/>
    </source>
</evidence>
<keyword evidence="1" id="KW-1133">Transmembrane helix</keyword>
<dbReference type="AlphaFoldDB" id="A0A365KLQ2"/>
<keyword evidence="1" id="KW-0472">Membrane</keyword>
<evidence type="ECO:0000313" key="2">
    <source>
        <dbReference type="EMBL" id="RAZ74013.1"/>
    </source>
</evidence>
<keyword evidence="1" id="KW-0812">Transmembrane</keyword>
<gene>
    <name evidence="2" type="ORF">DP120_15625</name>
</gene>
<protein>
    <submittedName>
        <fullName evidence="2">Uncharacterized protein</fullName>
    </submittedName>
</protein>
<keyword evidence="3" id="KW-1185">Reference proteome</keyword>
<dbReference type="Proteomes" id="UP000251002">
    <property type="component" value="Unassembled WGS sequence"/>
</dbReference>
<dbReference type="RefSeq" id="WP_112224579.1">
    <property type="nucleotide sequence ID" value="NZ_CP047673.1"/>
</dbReference>
<evidence type="ECO:0000256" key="1">
    <source>
        <dbReference type="SAM" id="Phobius"/>
    </source>
</evidence>
<feature type="transmembrane region" description="Helical" evidence="1">
    <location>
        <begin position="79"/>
        <end position="98"/>
    </location>
</feature>
<reference evidence="2 3" key="1">
    <citation type="submission" date="2018-06" db="EMBL/GenBank/DDBJ databases">
        <title>The draft genome sequences of strains SCU63 and S1.</title>
        <authorList>
            <person name="Gan L."/>
        </authorList>
    </citation>
    <scope>NUCLEOTIDE SEQUENCE [LARGE SCALE GENOMIC DNA]</scope>
    <source>
        <strain evidence="2 3">SCU63</strain>
    </source>
</reference>
<name>A0A365KLQ2_9BACL</name>
<proteinExistence type="predicted"/>
<comment type="caution">
    <text evidence="2">The sequence shown here is derived from an EMBL/GenBank/DDBJ whole genome shotgun (WGS) entry which is preliminary data.</text>
</comment>
<feature type="transmembrane region" description="Helical" evidence="1">
    <location>
        <begin position="119"/>
        <end position="138"/>
    </location>
</feature>
<organism evidence="2 3">
    <name type="scientific">Planococcus halotolerans</name>
    <dbReference type="NCBI Taxonomy" id="2233542"/>
    <lineage>
        <taxon>Bacteria</taxon>
        <taxon>Bacillati</taxon>
        <taxon>Bacillota</taxon>
        <taxon>Bacilli</taxon>
        <taxon>Bacillales</taxon>
        <taxon>Caryophanaceae</taxon>
        <taxon>Planococcus</taxon>
    </lineage>
</organism>
<sequence>MKKSLSQILYGYVFILLDIRIGVDILADPVGYLLIALGCLKLGEKYTDGKLAAYIAITMIFLSIPSVLIDFNLVETGSWYYYSNGLFVGELVMTFYLFRLLKRLAEAYGENELKDRTQFLYNIYIPASLFMLGLAAFYTATEMRSMEEVFFVLVLILLILNIAFILLLNAFRKAAKEEEPLVLDLGEGSKEG</sequence>
<feature type="transmembrane region" description="Helical" evidence="1">
    <location>
        <begin position="51"/>
        <end position="73"/>
    </location>
</feature>
<accession>A0A365KLQ2</accession>
<dbReference type="EMBL" id="QLZR01000008">
    <property type="protein sequence ID" value="RAZ74013.1"/>
    <property type="molecule type" value="Genomic_DNA"/>
</dbReference>
<feature type="transmembrane region" description="Helical" evidence="1">
    <location>
        <begin position="150"/>
        <end position="171"/>
    </location>
</feature>